<keyword evidence="2" id="KW-1185">Reference proteome</keyword>
<protein>
    <submittedName>
        <fullName evidence="1">Uncharacterized protein</fullName>
    </submittedName>
</protein>
<proteinExistence type="predicted"/>
<evidence type="ECO:0000313" key="2">
    <source>
        <dbReference type="Proteomes" id="UP001172386"/>
    </source>
</evidence>
<evidence type="ECO:0000313" key="1">
    <source>
        <dbReference type="EMBL" id="KAJ9659250.1"/>
    </source>
</evidence>
<accession>A0ACC3ACJ0</accession>
<gene>
    <name evidence="1" type="ORF">H2198_003254</name>
</gene>
<dbReference type="Proteomes" id="UP001172386">
    <property type="component" value="Unassembled WGS sequence"/>
</dbReference>
<organism evidence="1 2">
    <name type="scientific">Neophaeococcomyces mojaviensis</name>
    <dbReference type="NCBI Taxonomy" id="3383035"/>
    <lineage>
        <taxon>Eukaryota</taxon>
        <taxon>Fungi</taxon>
        <taxon>Dikarya</taxon>
        <taxon>Ascomycota</taxon>
        <taxon>Pezizomycotina</taxon>
        <taxon>Eurotiomycetes</taxon>
        <taxon>Chaetothyriomycetidae</taxon>
        <taxon>Chaetothyriales</taxon>
        <taxon>Chaetothyriales incertae sedis</taxon>
        <taxon>Neophaeococcomyces</taxon>
    </lineage>
</organism>
<sequence>MVTVAVTGGTGHFGRTLVDALKESTKHKVIVLARKAPLIQDPKAPIIETNYNDINSIATILESNNVHTVISTISVTSPESGNAEVNVVEAASRSEQTKRFIASAWGGPHPEDSPLPLYTLRNAISDALRKTGLEWTRFYNGIFLDYYGLPHVKSYLDPMPFVVDMAHQTAAIPGTGNELMMWTYSVDVAKFAIAALDLPSWEEKTYCYGDKMSWNTFLKLAEYARGSKFTVTYDNIEKLKNGQVTELPSHVFVYPFFAKPLLQVFLAAVEEYIVEGYYDLPEDKCLNGKFPDISTMKVKEMVDFWRVK</sequence>
<comment type="caution">
    <text evidence="1">The sequence shown here is derived from an EMBL/GenBank/DDBJ whole genome shotgun (WGS) entry which is preliminary data.</text>
</comment>
<reference evidence="1" key="1">
    <citation type="submission" date="2022-10" db="EMBL/GenBank/DDBJ databases">
        <title>Culturing micro-colonial fungi from biological soil crusts in the Mojave desert and describing Neophaeococcomyces mojavensis, and introducing the new genera and species Taxawa tesnikishii.</title>
        <authorList>
            <person name="Kurbessoian T."/>
            <person name="Stajich J.E."/>
        </authorList>
    </citation>
    <scope>NUCLEOTIDE SEQUENCE</scope>
    <source>
        <strain evidence="1">JES_112</strain>
    </source>
</reference>
<dbReference type="EMBL" id="JAPDRQ010000042">
    <property type="protein sequence ID" value="KAJ9659250.1"/>
    <property type="molecule type" value="Genomic_DNA"/>
</dbReference>
<name>A0ACC3ACJ0_9EURO</name>